<organism evidence="1 2">
    <name type="scientific">Brevibacillus laterosporus LMG 15441</name>
    <dbReference type="NCBI Taxonomy" id="1042163"/>
    <lineage>
        <taxon>Bacteria</taxon>
        <taxon>Bacillati</taxon>
        <taxon>Bacillota</taxon>
        <taxon>Bacilli</taxon>
        <taxon>Bacillales</taxon>
        <taxon>Paenibacillaceae</taxon>
        <taxon>Brevibacillus</taxon>
    </lineage>
</organism>
<evidence type="ECO:0000313" key="2">
    <source>
        <dbReference type="Proteomes" id="UP000005850"/>
    </source>
</evidence>
<dbReference type="eggNOG" id="COG2179">
    <property type="taxonomic scope" value="Bacteria"/>
</dbReference>
<name>A0A075R7Z7_BRELA</name>
<dbReference type="PANTHER" id="PTHR19288">
    <property type="entry name" value="4-NITROPHENYLPHOSPHATASE-RELATED"/>
    <property type="match status" value="1"/>
</dbReference>
<dbReference type="PANTHER" id="PTHR19288:SF25">
    <property type="entry name" value="PHOSPHATIDYLGLYCEROPHOSPHATASE GEP4, MITOCHONDRIAL"/>
    <property type="match status" value="1"/>
</dbReference>
<dbReference type="GO" id="GO:0005737">
    <property type="term" value="C:cytoplasm"/>
    <property type="evidence" value="ECO:0007669"/>
    <property type="project" value="TreeGrafter"/>
</dbReference>
<protein>
    <submittedName>
        <fullName evidence="1">UMP phosphatase</fullName>
    </submittedName>
</protein>
<dbReference type="InterPro" id="IPR023214">
    <property type="entry name" value="HAD_sf"/>
</dbReference>
<dbReference type="NCBIfam" id="TIGR01668">
    <property type="entry name" value="YqeG_hyp_ppase"/>
    <property type="match status" value="1"/>
</dbReference>
<dbReference type="EMBL" id="CP007806">
    <property type="protein sequence ID" value="AIG25690.1"/>
    <property type="molecule type" value="Genomic_DNA"/>
</dbReference>
<dbReference type="Gene3D" id="3.40.50.1000">
    <property type="entry name" value="HAD superfamily/HAD-like"/>
    <property type="match status" value="1"/>
</dbReference>
<dbReference type="Proteomes" id="UP000005850">
    <property type="component" value="Chromosome"/>
</dbReference>
<dbReference type="Pfam" id="PF00702">
    <property type="entry name" value="Hydrolase"/>
    <property type="match status" value="1"/>
</dbReference>
<proteinExistence type="predicted"/>
<dbReference type="CDD" id="cd16416">
    <property type="entry name" value="HAD_BsYqeG-like"/>
    <property type="match status" value="1"/>
</dbReference>
<dbReference type="NCBIfam" id="TIGR01662">
    <property type="entry name" value="HAD-SF-IIIA"/>
    <property type="match status" value="1"/>
</dbReference>
<dbReference type="GO" id="GO:0008962">
    <property type="term" value="F:phosphatidylglycerophosphatase activity"/>
    <property type="evidence" value="ECO:0007669"/>
    <property type="project" value="InterPro"/>
</dbReference>
<dbReference type="KEGG" id="blr:BRLA_c013510"/>
<dbReference type="AlphaFoldDB" id="A0A075R7Z7"/>
<gene>
    <name evidence="1" type="ORF">BRLA_c013510</name>
</gene>
<dbReference type="InterPro" id="IPR006549">
    <property type="entry name" value="HAD-SF_hydro_IIIA"/>
</dbReference>
<dbReference type="InterPro" id="IPR010021">
    <property type="entry name" value="PGPP1/Gep4"/>
</dbReference>
<dbReference type="SUPFAM" id="SSF56784">
    <property type="entry name" value="HAD-like"/>
    <property type="match status" value="1"/>
</dbReference>
<keyword evidence="2" id="KW-1185">Reference proteome</keyword>
<evidence type="ECO:0000313" key="1">
    <source>
        <dbReference type="EMBL" id="AIG25690.1"/>
    </source>
</evidence>
<dbReference type="STRING" id="1042163.BRLA_c013510"/>
<dbReference type="InterPro" id="IPR036412">
    <property type="entry name" value="HAD-like_sf"/>
</dbReference>
<dbReference type="RefSeq" id="WP_003338270.1">
    <property type="nucleotide sequence ID" value="NZ_CP007806.1"/>
</dbReference>
<sequence>MLLQKLTPNEYVESIFSINIDELRKRNIKAVITDLDNTLVGWDTPDATPEVMNWFKRLDEAGIQVTVVSNNNKARVLHFCEPLQCHYIPAARKPTNQAFKRAIEIMNVRIEETVVIGDQLFTDVLGGNLLGFHTILVVPVKNSDGFFTRFNRKMERLALHWMSKKGMISWYNNKK</sequence>
<dbReference type="HOGENOM" id="CLU_056221_4_0_9"/>
<accession>A0A075R7Z7</accession>
<reference evidence="1 2" key="1">
    <citation type="journal article" date="2011" name="J. Bacteriol.">
        <title>Genome sequence of Brevibacillus laterosporus LMG 15441, a pathogen of invertebrates.</title>
        <authorList>
            <person name="Djukic M."/>
            <person name="Poehlein A."/>
            <person name="Thurmer A."/>
            <person name="Daniel R."/>
        </authorList>
    </citation>
    <scope>NUCLEOTIDE SEQUENCE [LARGE SCALE GENOMIC DNA]</scope>
    <source>
        <strain evidence="1 2">LMG 15441</strain>
    </source>
</reference>